<evidence type="ECO:0000256" key="8">
    <source>
        <dbReference type="ARBA" id="ARBA00022989"/>
    </source>
</evidence>
<dbReference type="PANTHER" id="PTHR33446">
    <property type="entry name" value="PROTEIN TONB-RELATED"/>
    <property type="match status" value="1"/>
</dbReference>
<dbReference type="STRING" id="439228.SAMN06295920_109147"/>
<keyword evidence="3 10" id="KW-0813">Transport</keyword>
<keyword evidence="5 10" id="KW-0997">Cell inner membrane</keyword>
<dbReference type="SUPFAM" id="SSF74653">
    <property type="entry name" value="TolA/TonB C-terminal domain"/>
    <property type="match status" value="1"/>
</dbReference>
<evidence type="ECO:0000256" key="3">
    <source>
        <dbReference type="ARBA" id="ARBA00022448"/>
    </source>
</evidence>
<evidence type="ECO:0000256" key="9">
    <source>
        <dbReference type="ARBA" id="ARBA00023136"/>
    </source>
</evidence>
<dbReference type="GO" id="GO:0055085">
    <property type="term" value="P:transmembrane transport"/>
    <property type="evidence" value="ECO:0007669"/>
    <property type="project" value="InterPro"/>
</dbReference>
<dbReference type="Proteomes" id="UP000189818">
    <property type="component" value="Unassembled WGS sequence"/>
</dbReference>
<dbReference type="PROSITE" id="PS52015">
    <property type="entry name" value="TONB_CTD"/>
    <property type="match status" value="1"/>
</dbReference>
<dbReference type="InterPro" id="IPR051045">
    <property type="entry name" value="TonB-dependent_transducer"/>
</dbReference>
<comment type="subcellular location">
    <subcellularLocation>
        <location evidence="1 10">Cell inner membrane</location>
        <topology evidence="1 10">Single-pass membrane protein</topology>
        <orientation evidence="1 10">Periplasmic side</orientation>
    </subcellularLocation>
</comment>
<dbReference type="GO" id="GO:0015031">
    <property type="term" value="P:protein transport"/>
    <property type="evidence" value="ECO:0007669"/>
    <property type="project" value="UniProtKB-UniRule"/>
</dbReference>
<evidence type="ECO:0000256" key="4">
    <source>
        <dbReference type="ARBA" id="ARBA00022475"/>
    </source>
</evidence>
<gene>
    <name evidence="13" type="ORF">SAMN06295920_109147</name>
</gene>
<dbReference type="AlphaFoldDB" id="A0A1T5FG04"/>
<dbReference type="PRINTS" id="PR01374">
    <property type="entry name" value="TONBPROTEIN"/>
</dbReference>
<evidence type="ECO:0000313" key="13">
    <source>
        <dbReference type="EMBL" id="SKB95008.1"/>
    </source>
</evidence>
<protein>
    <recommendedName>
        <fullName evidence="10">Protein TonB</fullName>
    </recommendedName>
</protein>
<keyword evidence="14" id="KW-1185">Reference proteome</keyword>
<dbReference type="NCBIfam" id="TIGR01352">
    <property type="entry name" value="tonB_Cterm"/>
    <property type="match status" value="1"/>
</dbReference>
<dbReference type="InterPro" id="IPR003538">
    <property type="entry name" value="TonB"/>
</dbReference>
<proteinExistence type="inferred from homology"/>
<keyword evidence="4 10" id="KW-1003">Cell membrane</keyword>
<dbReference type="GO" id="GO:0030288">
    <property type="term" value="C:outer membrane-bounded periplasmic space"/>
    <property type="evidence" value="ECO:0007669"/>
    <property type="project" value="InterPro"/>
</dbReference>
<dbReference type="GO" id="GO:0005886">
    <property type="term" value="C:plasma membrane"/>
    <property type="evidence" value="ECO:0007669"/>
    <property type="project" value="UniProtKB-SubCell"/>
</dbReference>
<accession>A0A1T5FG04</accession>
<evidence type="ECO:0000256" key="2">
    <source>
        <dbReference type="ARBA" id="ARBA00006555"/>
    </source>
</evidence>
<name>A0A1T5FG04_9SPHN</name>
<dbReference type="RefSeq" id="WP_079649731.1">
    <property type="nucleotide sequence ID" value="NZ_FUYM01000009.1"/>
</dbReference>
<dbReference type="GO" id="GO:0031992">
    <property type="term" value="F:energy transducer activity"/>
    <property type="evidence" value="ECO:0007669"/>
    <property type="project" value="InterPro"/>
</dbReference>
<reference evidence="14" key="1">
    <citation type="submission" date="2017-02" db="EMBL/GenBank/DDBJ databases">
        <authorList>
            <person name="Varghese N."/>
            <person name="Submissions S."/>
        </authorList>
    </citation>
    <scope>NUCLEOTIDE SEQUENCE [LARGE SCALE GENOMIC DNA]</scope>
    <source>
        <strain evidence="14">UM2</strain>
    </source>
</reference>
<feature type="compositionally biased region" description="Pro residues" evidence="11">
    <location>
        <begin position="57"/>
        <end position="69"/>
    </location>
</feature>
<organism evidence="13 14">
    <name type="scientific">Rhizorhabdus histidinilytica</name>
    <dbReference type="NCBI Taxonomy" id="439228"/>
    <lineage>
        <taxon>Bacteria</taxon>
        <taxon>Pseudomonadati</taxon>
        <taxon>Pseudomonadota</taxon>
        <taxon>Alphaproteobacteria</taxon>
        <taxon>Sphingomonadales</taxon>
        <taxon>Sphingomonadaceae</taxon>
        <taxon>Rhizorhabdus</taxon>
    </lineage>
</organism>
<evidence type="ECO:0000256" key="6">
    <source>
        <dbReference type="ARBA" id="ARBA00022692"/>
    </source>
</evidence>
<keyword evidence="6" id="KW-0812">Transmembrane</keyword>
<evidence type="ECO:0000256" key="11">
    <source>
        <dbReference type="SAM" id="MobiDB-lite"/>
    </source>
</evidence>
<feature type="region of interest" description="Disordered" evidence="11">
    <location>
        <begin position="56"/>
        <end position="76"/>
    </location>
</feature>
<keyword evidence="9" id="KW-0472">Membrane</keyword>
<sequence length="210" mass="22613">MTHGGFLEQGKTTNKIGLTLVIAGHAAVLAALALAPPEAIQRIVYLPTIVESIREAAPPPAEPPPPPAAQPERTQPTRVDPIVQAGDPVRPIDLTPLPPRPLPPVLPQIPPASEPAMLPATIDPAAMARFQPDYPSELVRAELEGSATVRILIGIDGRVKAVELVSATHPGFFDATKRQALRHWKFRPATKDGIATESWRTMTVRFTLKD</sequence>
<keyword evidence="10" id="KW-0735">Signal-anchor</keyword>
<evidence type="ECO:0000256" key="5">
    <source>
        <dbReference type="ARBA" id="ARBA00022519"/>
    </source>
</evidence>
<dbReference type="GO" id="GO:0015891">
    <property type="term" value="P:siderophore transport"/>
    <property type="evidence" value="ECO:0007669"/>
    <property type="project" value="InterPro"/>
</dbReference>
<evidence type="ECO:0000256" key="1">
    <source>
        <dbReference type="ARBA" id="ARBA00004383"/>
    </source>
</evidence>
<comment type="similarity">
    <text evidence="2 10">Belongs to the TonB family.</text>
</comment>
<feature type="domain" description="TonB C-terminal" evidence="12">
    <location>
        <begin position="119"/>
        <end position="210"/>
    </location>
</feature>
<comment type="function">
    <text evidence="10">Interacts with outer membrane receptor proteins that carry out high-affinity binding and energy dependent uptake into the periplasmic space of specific substrates. It could act to transduce energy from the cytoplasmic membrane to specific energy-requiring processes in the outer membrane, resulting in the release into the periplasm of ligands bound by these outer membrane proteins.</text>
</comment>
<evidence type="ECO:0000313" key="14">
    <source>
        <dbReference type="Proteomes" id="UP000189818"/>
    </source>
</evidence>
<evidence type="ECO:0000259" key="12">
    <source>
        <dbReference type="PROSITE" id="PS52015"/>
    </source>
</evidence>
<evidence type="ECO:0000256" key="7">
    <source>
        <dbReference type="ARBA" id="ARBA00022927"/>
    </source>
</evidence>
<dbReference type="InterPro" id="IPR006260">
    <property type="entry name" value="TonB/TolA_C"/>
</dbReference>
<dbReference type="OrthoDB" id="1685233at2"/>
<dbReference type="Pfam" id="PF03544">
    <property type="entry name" value="TonB_C"/>
    <property type="match status" value="1"/>
</dbReference>
<keyword evidence="7 10" id="KW-0653">Protein transport</keyword>
<evidence type="ECO:0000256" key="10">
    <source>
        <dbReference type="RuleBase" id="RU362123"/>
    </source>
</evidence>
<dbReference type="Gene3D" id="3.30.1150.10">
    <property type="match status" value="1"/>
</dbReference>
<keyword evidence="8" id="KW-1133">Transmembrane helix</keyword>
<dbReference type="InterPro" id="IPR037682">
    <property type="entry name" value="TonB_C"/>
</dbReference>
<dbReference type="EMBL" id="FUYM01000009">
    <property type="protein sequence ID" value="SKB95008.1"/>
    <property type="molecule type" value="Genomic_DNA"/>
</dbReference>